<name>A0A7S4J2S3_9STRA</name>
<dbReference type="Pfam" id="PF00650">
    <property type="entry name" value="CRAL_TRIO"/>
    <property type="match status" value="1"/>
</dbReference>
<feature type="domain" description="CRAL-TRIO" evidence="1">
    <location>
        <begin position="164"/>
        <end position="344"/>
    </location>
</feature>
<dbReference type="InterPro" id="IPR036865">
    <property type="entry name" value="CRAL-TRIO_dom_sf"/>
</dbReference>
<organism evidence="2">
    <name type="scientific">Odontella aurita</name>
    <dbReference type="NCBI Taxonomy" id="265563"/>
    <lineage>
        <taxon>Eukaryota</taxon>
        <taxon>Sar</taxon>
        <taxon>Stramenopiles</taxon>
        <taxon>Ochrophyta</taxon>
        <taxon>Bacillariophyta</taxon>
        <taxon>Mediophyceae</taxon>
        <taxon>Biddulphiophycidae</taxon>
        <taxon>Eupodiscales</taxon>
        <taxon>Odontellaceae</taxon>
        <taxon>Odontella</taxon>
    </lineage>
</organism>
<dbReference type="InterPro" id="IPR052578">
    <property type="entry name" value="PI_Transfer_CRAL-TRIO"/>
</dbReference>
<dbReference type="EMBL" id="HBKQ01029756">
    <property type="protein sequence ID" value="CAE2248923.1"/>
    <property type="molecule type" value="Transcribed_RNA"/>
</dbReference>
<dbReference type="InterPro" id="IPR001251">
    <property type="entry name" value="CRAL-TRIO_dom"/>
</dbReference>
<evidence type="ECO:0000313" key="2">
    <source>
        <dbReference type="EMBL" id="CAE2248923.1"/>
    </source>
</evidence>
<dbReference type="AlphaFoldDB" id="A0A7S4J2S3"/>
<gene>
    <name evidence="2" type="ORF">OAUR00152_LOCUS20252</name>
</gene>
<dbReference type="SUPFAM" id="SSF52087">
    <property type="entry name" value="CRAL/TRIO domain"/>
    <property type="match status" value="1"/>
</dbReference>
<accession>A0A7S4J2S3</accession>
<protein>
    <recommendedName>
        <fullName evidence="1">CRAL-TRIO domain-containing protein</fullName>
    </recommendedName>
</protein>
<dbReference type="SMART" id="SM00516">
    <property type="entry name" value="SEC14"/>
    <property type="match status" value="1"/>
</dbReference>
<dbReference type="Gene3D" id="3.40.525.10">
    <property type="entry name" value="CRAL-TRIO lipid binding domain"/>
    <property type="match status" value="1"/>
</dbReference>
<reference evidence="2" key="1">
    <citation type="submission" date="2021-01" db="EMBL/GenBank/DDBJ databases">
        <authorList>
            <person name="Corre E."/>
            <person name="Pelletier E."/>
            <person name="Niang G."/>
            <person name="Scheremetjew M."/>
            <person name="Finn R."/>
            <person name="Kale V."/>
            <person name="Holt S."/>
            <person name="Cochrane G."/>
            <person name="Meng A."/>
            <person name="Brown T."/>
            <person name="Cohen L."/>
        </authorList>
    </citation>
    <scope>NUCLEOTIDE SEQUENCE</scope>
    <source>
        <strain evidence="2">Isolate 1302-5</strain>
    </source>
</reference>
<sequence>MTPPAPILTPALLVDIFDAPVPYKEDSEEAQCSAIIDKLSASEVEAAARTSYAYHVASASSDDDIRALATDDVRRKMALRMARRHLEQKCLHGSRMKALESFRDCLKFRSEWEVDKLRFCFRRKDDGGDAMAGGDAATNGAAAADHKNEGGSRGIKCASLSIREEELPDAATRAKYEAMIRADEAAQPLFVRGRDVKDRAVVVKFPRTTAECDEDSYVLAHIYVAERGVAATEIYSRGREEKLLAVVDFENYGESCRPPFRAIKRLSRTLQDNYPERLDHFIVIEPPFWVRALFSMMRPFLDPDTKGKVVLVNGEAQRVERVSPHIERREAMPFMLPGGELSSKVDVDQYMHDIPFFASYEV</sequence>
<dbReference type="PANTHER" id="PTHR45824">
    <property type="entry name" value="GH16843P"/>
    <property type="match status" value="1"/>
</dbReference>
<dbReference type="CDD" id="cd00170">
    <property type="entry name" value="SEC14"/>
    <property type="match status" value="1"/>
</dbReference>
<evidence type="ECO:0000259" key="1">
    <source>
        <dbReference type="PROSITE" id="PS50191"/>
    </source>
</evidence>
<dbReference type="PANTHER" id="PTHR45824:SF29">
    <property type="entry name" value="GH16843P"/>
    <property type="match status" value="1"/>
</dbReference>
<dbReference type="PROSITE" id="PS50191">
    <property type="entry name" value="CRAL_TRIO"/>
    <property type="match status" value="1"/>
</dbReference>
<dbReference type="GO" id="GO:0008526">
    <property type="term" value="F:phosphatidylinositol transfer activity"/>
    <property type="evidence" value="ECO:0007669"/>
    <property type="project" value="TreeGrafter"/>
</dbReference>
<proteinExistence type="predicted"/>